<dbReference type="EMBL" id="CM023472">
    <property type="protein sequence ID" value="KAH7959708.1"/>
    <property type="molecule type" value="Genomic_DNA"/>
</dbReference>
<dbReference type="Proteomes" id="UP000821865">
    <property type="component" value="Chromosome 3"/>
</dbReference>
<organism evidence="1 2">
    <name type="scientific">Dermacentor silvarum</name>
    <name type="common">Tick</name>
    <dbReference type="NCBI Taxonomy" id="543639"/>
    <lineage>
        <taxon>Eukaryota</taxon>
        <taxon>Metazoa</taxon>
        <taxon>Ecdysozoa</taxon>
        <taxon>Arthropoda</taxon>
        <taxon>Chelicerata</taxon>
        <taxon>Arachnida</taxon>
        <taxon>Acari</taxon>
        <taxon>Parasitiformes</taxon>
        <taxon>Ixodida</taxon>
        <taxon>Ixodoidea</taxon>
        <taxon>Ixodidae</taxon>
        <taxon>Rhipicephalinae</taxon>
        <taxon>Dermacentor</taxon>
    </lineage>
</organism>
<name>A0ACB8D5R5_DERSI</name>
<evidence type="ECO:0000313" key="2">
    <source>
        <dbReference type="Proteomes" id="UP000821865"/>
    </source>
</evidence>
<keyword evidence="2" id="KW-1185">Reference proteome</keyword>
<comment type="caution">
    <text evidence="1">The sequence shown here is derived from an EMBL/GenBank/DDBJ whole genome shotgun (WGS) entry which is preliminary data.</text>
</comment>
<proteinExistence type="predicted"/>
<evidence type="ECO:0000313" key="1">
    <source>
        <dbReference type="EMBL" id="KAH7959708.1"/>
    </source>
</evidence>
<accession>A0ACB8D5R5</accession>
<sequence length="475" mass="51248">MPSIMWHDRCWTIPIVAAGCAFVSLFTTSSYGLMFILFMEEFDISHEQAAWPQSTHAVVGNCAGLLLSVLQQKLTVYHITLISAILTSTGLIASSFAPDIIWRTVLLGGVYGTGSGMLITSLSLYTLVYFEKYRATATAFKYTGYSLSGIVGPSLMGYLADNFSCKASLLLAGAISAHAIPLLMLLKNPRPVNLPVFCRKNKASVTAEPDQSGAPFQSTKAASLSIVPIMSVEPCRKCAKEETTVTSSCGLTHHSFTEIAEKHIGNKLHPATNEIENEKKPPASVKDKSLPDDRMARRCPDDGRYGEPLVVNAPNFLAHCGMLLSSGTFYTLLVSYVMIEYVANMHEMTIVEYGVDKNVATLKQCNQLQTFNAVGQLTGRLVVPFLSDKLSFNRCAFTSAILALTAACFVLTAAANNYVTLALLTVAAGICEGYLICIRVVLAAEYLGVESIGLCFGFEGICMMPVAFSAPALIV</sequence>
<gene>
    <name evidence="1" type="ORF">HPB49_013133</name>
</gene>
<protein>
    <submittedName>
        <fullName evidence="1">Uncharacterized protein</fullName>
    </submittedName>
</protein>
<reference evidence="1" key="1">
    <citation type="submission" date="2020-05" db="EMBL/GenBank/DDBJ databases">
        <title>Large-scale comparative analyses of tick genomes elucidate their genetic diversity and vector capacities.</title>
        <authorList>
            <person name="Jia N."/>
            <person name="Wang J."/>
            <person name="Shi W."/>
            <person name="Du L."/>
            <person name="Sun Y."/>
            <person name="Zhan W."/>
            <person name="Jiang J."/>
            <person name="Wang Q."/>
            <person name="Zhang B."/>
            <person name="Ji P."/>
            <person name="Sakyi L.B."/>
            <person name="Cui X."/>
            <person name="Yuan T."/>
            <person name="Jiang B."/>
            <person name="Yang W."/>
            <person name="Lam T.T.-Y."/>
            <person name="Chang Q."/>
            <person name="Ding S."/>
            <person name="Wang X."/>
            <person name="Zhu J."/>
            <person name="Ruan X."/>
            <person name="Zhao L."/>
            <person name="Wei J."/>
            <person name="Que T."/>
            <person name="Du C."/>
            <person name="Cheng J."/>
            <person name="Dai P."/>
            <person name="Han X."/>
            <person name="Huang E."/>
            <person name="Gao Y."/>
            <person name="Liu J."/>
            <person name="Shao H."/>
            <person name="Ye R."/>
            <person name="Li L."/>
            <person name="Wei W."/>
            <person name="Wang X."/>
            <person name="Wang C."/>
            <person name="Yang T."/>
            <person name="Huo Q."/>
            <person name="Li W."/>
            <person name="Guo W."/>
            <person name="Chen H."/>
            <person name="Zhou L."/>
            <person name="Ni X."/>
            <person name="Tian J."/>
            <person name="Zhou Y."/>
            <person name="Sheng Y."/>
            <person name="Liu T."/>
            <person name="Pan Y."/>
            <person name="Xia L."/>
            <person name="Li J."/>
            <person name="Zhao F."/>
            <person name="Cao W."/>
        </authorList>
    </citation>
    <scope>NUCLEOTIDE SEQUENCE</scope>
    <source>
        <strain evidence="1">Dsil-2018</strain>
    </source>
</reference>